<feature type="region of interest" description="Disordered" evidence="1">
    <location>
        <begin position="230"/>
        <end position="307"/>
    </location>
</feature>
<feature type="compositionally biased region" description="Polar residues" evidence="1">
    <location>
        <begin position="473"/>
        <end position="488"/>
    </location>
</feature>
<evidence type="ECO:0000259" key="2">
    <source>
        <dbReference type="Pfam" id="PF02120"/>
    </source>
</evidence>
<evidence type="ECO:0000313" key="3">
    <source>
        <dbReference type="EMBL" id="PSJ63345.1"/>
    </source>
</evidence>
<feature type="compositionally biased region" description="Basic and acidic residues" evidence="1">
    <location>
        <begin position="253"/>
        <end position="262"/>
    </location>
</feature>
<feature type="compositionally biased region" description="Low complexity" evidence="1">
    <location>
        <begin position="230"/>
        <end position="244"/>
    </location>
</feature>
<evidence type="ECO:0000256" key="1">
    <source>
        <dbReference type="SAM" id="MobiDB-lite"/>
    </source>
</evidence>
<accession>A0A2P7SLT4</accession>
<sequence>MRTTETLDARLPPPKPAHRAAALARGDGFRDLLEAGDAAKPEPRKATRADSEPSPAAGSGRQENTSLERRVARRDRADGSEPQDRTLPRDDLTTGWPMPAMSATPPSSQNVGVLADGIDQPRQSTDLRDEAAPAEPSAAEEGSSALPRPETGNTAIQQRQGDETVAGGPADTPRRTAARPSDSGETQSRQDLEQSGKTAPKDVPPIAAAVQAIASSTAVSAAAIPADVAAASTRHVRTTATRVTEPQSGRDGAAPEHRKGLERTGSLPTETRREILLVEGSASHNSTTADREPGQPSADPVPARSQPGRATFAAELTAAAANYTLPASREHGSDVSPAPSLQWSPVAMLAGRPPQATSPASLVASILAAEPSWQSAAVASATQSQAVHAYVSPRVLQIQLNPSRLGVVTATLRLSGAQLTIELAASSAEAREHLKGEEHVIEKAIRALGYDVGQVSVIQSSVVIATHSRTDITVSSGPARDQPSTDAGPSSGSGGQSNSRQGGDHGAERSGQAGGKLAADPGGGRGLYI</sequence>
<dbReference type="Proteomes" id="UP000241229">
    <property type="component" value="Unassembled WGS sequence"/>
</dbReference>
<gene>
    <name evidence="3" type="ORF">C7I84_06830</name>
</gene>
<dbReference type="InterPro" id="IPR038610">
    <property type="entry name" value="FliK-like_C_sf"/>
</dbReference>
<feature type="region of interest" description="Disordered" evidence="1">
    <location>
        <begin position="473"/>
        <end position="529"/>
    </location>
</feature>
<organism evidence="3 4">
    <name type="scientific">Kumtagia ephedrae</name>
    <dbReference type="NCBI Taxonomy" id="2116701"/>
    <lineage>
        <taxon>Bacteria</taxon>
        <taxon>Pseudomonadati</taxon>
        <taxon>Pseudomonadota</taxon>
        <taxon>Alphaproteobacteria</taxon>
        <taxon>Hyphomicrobiales</taxon>
        <taxon>Phyllobacteriaceae</taxon>
        <taxon>Kumtagia</taxon>
    </lineage>
</organism>
<dbReference type="AlphaFoldDB" id="A0A2P7SLT4"/>
<feature type="compositionally biased region" description="Basic and acidic residues" evidence="1">
    <location>
        <begin position="66"/>
        <end position="92"/>
    </location>
</feature>
<feature type="compositionally biased region" description="Low complexity" evidence="1">
    <location>
        <begin position="97"/>
        <end position="108"/>
    </location>
</feature>
<feature type="domain" description="Flagellar hook-length control protein-like C-terminal" evidence="2">
    <location>
        <begin position="396"/>
        <end position="458"/>
    </location>
</feature>
<feature type="region of interest" description="Disordered" evidence="1">
    <location>
        <begin position="1"/>
        <end position="203"/>
    </location>
</feature>
<feature type="compositionally biased region" description="Basic and acidic residues" evidence="1">
    <location>
        <begin position="27"/>
        <end position="51"/>
    </location>
</feature>
<dbReference type="OrthoDB" id="8117459at2"/>
<protein>
    <recommendedName>
        <fullName evidence="2">Flagellar hook-length control protein-like C-terminal domain-containing protein</fullName>
    </recommendedName>
</protein>
<reference evidence="3 4" key="1">
    <citation type="submission" date="2018-03" db="EMBL/GenBank/DDBJ databases">
        <title>The draft genome of Mesorhizobium sp. 6GN-30.</title>
        <authorList>
            <person name="Liu L."/>
            <person name="Li L."/>
            <person name="Wang T."/>
            <person name="Zhang X."/>
            <person name="Liang L."/>
        </authorList>
    </citation>
    <scope>NUCLEOTIDE SEQUENCE [LARGE SCALE GENOMIC DNA]</scope>
    <source>
        <strain evidence="3 4">6GN30</strain>
    </source>
</reference>
<proteinExistence type="predicted"/>
<dbReference type="Gene3D" id="3.30.750.140">
    <property type="match status" value="1"/>
</dbReference>
<feature type="compositionally biased region" description="Low complexity" evidence="1">
    <location>
        <begin position="133"/>
        <end position="147"/>
    </location>
</feature>
<keyword evidence="4" id="KW-1185">Reference proteome</keyword>
<comment type="caution">
    <text evidence="3">The sequence shown here is derived from an EMBL/GenBank/DDBJ whole genome shotgun (WGS) entry which is preliminary data.</text>
</comment>
<dbReference type="Pfam" id="PF02120">
    <property type="entry name" value="Flg_hook"/>
    <property type="match status" value="1"/>
</dbReference>
<name>A0A2P7SLT4_9HYPH</name>
<dbReference type="EMBL" id="PXYK01000005">
    <property type="protein sequence ID" value="PSJ63345.1"/>
    <property type="molecule type" value="Genomic_DNA"/>
</dbReference>
<dbReference type="InterPro" id="IPR021136">
    <property type="entry name" value="Flagellar_hook_control-like_C"/>
</dbReference>
<dbReference type="RefSeq" id="WP_106771408.1">
    <property type="nucleotide sequence ID" value="NZ_PXYK01000005.1"/>
</dbReference>
<evidence type="ECO:0000313" key="4">
    <source>
        <dbReference type="Proteomes" id="UP000241229"/>
    </source>
</evidence>